<evidence type="ECO:0000313" key="1">
    <source>
        <dbReference type="EMBL" id="MDP9807051.1"/>
    </source>
</evidence>
<organism evidence="1 2">
    <name type="scientific">Trueperella bonasi</name>
    <dbReference type="NCBI Taxonomy" id="312286"/>
    <lineage>
        <taxon>Bacteria</taxon>
        <taxon>Bacillati</taxon>
        <taxon>Actinomycetota</taxon>
        <taxon>Actinomycetes</taxon>
        <taxon>Actinomycetales</taxon>
        <taxon>Actinomycetaceae</taxon>
        <taxon>Trueperella</taxon>
    </lineage>
</organism>
<dbReference type="Gene3D" id="3.20.20.70">
    <property type="entry name" value="Aldolase class I"/>
    <property type="match status" value="1"/>
</dbReference>
<dbReference type="RefSeq" id="WP_307683229.1">
    <property type="nucleotide sequence ID" value="NZ_JAUSQX010000001.1"/>
</dbReference>
<dbReference type="InterPro" id="IPR013785">
    <property type="entry name" value="Aldolase_TIM"/>
</dbReference>
<keyword evidence="2" id="KW-1185">Reference proteome</keyword>
<gene>
    <name evidence="1" type="ORF">J2S70_001633</name>
</gene>
<sequence>MTRARTHPLDESLRYLVDRVRDGVLVKASGAIKDFDQAVSLVEAGASALGTSAGIDLIRGAPSSESY</sequence>
<dbReference type="EMBL" id="JAUSQX010000001">
    <property type="protein sequence ID" value="MDP9807051.1"/>
    <property type="molecule type" value="Genomic_DNA"/>
</dbReference>
<comment type="caution">
    <text evidence="1">The sequence shown here is derived from an EMBL/GenBank/DDBJ whole genome shotgun (WGS) entry which is preliminary data.</text>
</comment>
<protein>
    <submittedName>
        <fullName evidence="1">Deoxyribose-phosphate aldolase</fullName>
    </submittedName>
</protein>
<proteinExistence type="predicted"/>
<dbReference type="SUPFAM" id="SSF51569">
    <property type="entry name" value="Aldolase"/>
    <property type="match status" value="1"/>
</dbReference>
<name>A0ABT9NI32_9ACTO</name>
<reference evidence="1 2" key="1">
    <citation type="submission" date="2023-07" db="EMBL/GenBank/DDBJ databases">
        <title>Sequencing the genomes of 1000 actinobacteria strains.</title>
        <authorList>
            <person name="Klenk H.-P."/>
        </authorList>
    </citation>
    <scope>NUCLEOTIDE SEQUENCE [LARGE SCALE GENOMIC DNA]</scope>
    <source>
        <strain evidence="1 2">DSM 17163</strain>
    </source>
</reference>
<accession>A0ABT9NI32</accession>
<evidence type="ECO:0000313" key="2">
    <source>
        <dbReference type="Proteomes" id="UP001243212"/>
    </source>
</evidence>
<dbReference type="Proteomes" id="UP001243212">
    <property type="component" value="Unassembled WGS sequence"/>
</dbReference>